<sequence length="114" mass="12937">MPFITRPVTLLLLNNRTGRGKMNTKRSRAYLQRLRRLVAQVRTQMPSLRLRIGLKGLRDKSFEEILDCTFVTATAKQPGHQKLCAQGKRLDEVFVSVSEPNASVSIVAMHVMFP</sequence>
<dbReference type="AlphaFoldDB" id="A0A8K1FH95"/>
<proteinExistence type="predicted"/>
<evidence type="ECO:0000313" key="1">
    <source>
        <dbReference type="EMBL" id="TMW62476.1"/>
    </source>
</evidence>
<keyword evidence="2" id="KW-1185">Reference proteome</keyword>
<protein>
    <submittedName>
        <fullName evidence="1">Uncharacterized protein</fullName>
    </submittedName>
</protein>
<dbReference type="EMBL" id="SPLM01000073">
    <property type="protein sequence ID" value="TMW62476.1"/>
    <property type="molecule type" value="Genomic_DNA"/>
</dbReference>
<evidence type="ECO:0000313" key="2">
    <source>
        <dbReference type="Proteomes" id="UP000794436"/>
    </source>
</evidence>
<accession>A0A8K1FH95</accession>
<name>A0A8K1FH95_PYTOL</name>
<reference evidence="1" key="1">
    <citation type="submission" date="2019-03" db="EMBL/GenBank/DDBJ databases">
        <title>Long read genome sequence of the mycoparasitic Pythium oligandrum ATCC 38472 isolated from sugarbeet rhizosphere.</title>
        <authorList>
            <person name="Gaulin E."/>
        </authorList>
    </citation>
    <scope>NUCLEOTIDE SEQUENCE</scope>
    <source>
        <strain evidence="1">ATCC 38472_TT</strain>
    </source>
</reference>
<gene>
    <name evidence="1" type="ORF">Poli38472_005094</name>
</gene>
<comment type="caution">
    <text evidence="1">The sequence shown here is derived from an EMBL/GenBank/DDBJ whole genome shotgun (WGS) entry which is preliminary data.</text>
</comment>
<dbReference type="Proteomes" id="UP000794436">
    <property type="component" value="Unassembled WGS sequence"/>
</dbReference>
<organism evidence="1 2">
    <name type="scientific">Pythium oligandrum</name>
    <name type="common">Mycoparasitic fungus</name>
    <dbReference type="NCBI Taxonomy" id="41045"/>
    <lineage>
        <taxon>Eukaryota</taxon>
        <taxon>Sar</taxon>
        <taxon>Stramenopiles</taxon>
        <taxon>Oomycota</taxon>
        <taxon>Peronosporomycetes</taxon>
        <taxon>Pythiales</taxon>
        <taxon>Pythiaceae</taxon>
        <taxon>Pythium</taxon>
    </lineage>
</organism>